<gene>
    <name evidence="12" type="ORF">AV274_3597</name>
</gene>
<evidence type="ECO:0000256" key="9">
    <source>
        <dbReference type="ARBA" id="ARBA00023125"/>
    </source>
</evidence>
<dbReference type="Pfam" id="PF18073">
    <property type="entry name" value="Zn_ribbon_LapB"/>
    <property type="match status" value="1"/>
</dbReference>
<name>A0A196SEE3_BLAHN</name>
<keyword evidence="13" id="KW-1185">Reference proteome</keyword>
<dbReference type="GO" id="GO:0005524">
    <property type="term" value="F:ATP binding"/>
    <property type="evidence" value="ECO:0007669"/>
    <property type="project" value="UniProtKB-KW"/>
</dbReference>
<reference evidence="12 13" key="1">
    <citation type="submission" date="2016-05" db="EMBL/GenBank/DDBJ databases">
        <title>Nuclear genome of Blastocystis sp. subtype 1 NandII.</title>
        <authorList>
            <person name="Gentekaki E."/>
            <person name="Curtis B."/>
            <person name="Stairs C."/>
            <person name="Eme L."/>
            <person name="Herman E."/>
            <person name="Klimes V."/>
            <person name="Arias M.C."/>
            <person name="Elias M."/>
            <person name="Hilliou F."/>
            <person name="Klute M."/>
            <person name="Malik S.-B."/>
            <person name="Pightling A."/>
            <person name="Rachubinski R."/>
            <person name="Salas D."/>
            <person name="Schlacht A."/>
            <person name="Suga H."/>
            <person name="Archibald J."/>
            <person name="Ball S.G."/>
            <person name="Clark G."/>
            <person name="Dacks J."/>
            <person name="Van Der Giezen M."/>
            <person name="Tsaousis A."/>
            <person name="Roger A."/>
        </authorList>
    </citation>
    <scope>NUCLEOTIDE SEQUENCE [LARGE SCALE GENOMIC DNA]</scope>
    <source>
        <strain evidence="13">ATCC 50177 / NandII</strain>
    </source>
</reference>
<dbReference type="CDD" id="cd01121">
    <property type="entry name" value="RadA_SMS_N"/>
    <property type="match status" value="1"/>
</dbReference>
<dbReference type="NCBIfam" id="TIGR00416">
    <property type="entry name" value="sms"/>
    <property type="match status" value="1"/>
</dbReference>
<dbReference type="AlphaFoldDB" id="A0A196SEE3"/>
<organism evidence="12 13">
    <name type="scientific">Blastocystis sp. subtype 1 (strain ATCC 50177 / NandII)</name>
    <dbReference type="NCBI Taxonomy" id="478820"/>
    <lineage>
        <taxon>Eukaryota</taxon>
        <taxon>Sar</taxon>
        <taxon>Stramenopiles</taxon>
        <taxon>Bigyra</taxon>
        <taxon>Opalozoa</taxon>
        <taxon>Opalinata</taxon>
        <taxon>Blastocystidae</taxon>
        <taxon>Blastocystis</taxon>
    </lineage>
</organism>
<dbReference type="SUPFAM" id="SSF52540">
    <property type="entry name" value="P-loop containing nucleoside triphosphate hydrolases"/>
    <property type="match status" value="1"/>
</dbReference>
<evidence type="ECO:0000313" key="12">
    <source>
        <dbReference type="EMBL" id="OAO14686.1"/>
    </source>
</evidence>
<keyword evidence="2" id="KW-0547">Nucleotide-binding</keyword>
<evidence type="ECO:0000259" key="11">
    <source>
        <dbReference type="PROSITE" id="PS50162"/>
    </source>
</evidence>
<keyword evidence="4" id="KW-0863">Zinc-finger</keyword>
<dbReference type="Gene3D" id="3.40.50.300">
    <property type="entry name" value="P-loop containing nucleotide triphosphate hydrolases"/>
    <property type="match status" value="1"/>
</dbReference>
<dbReference type="GO" id="GO:0016787">
    <property type="term" value="F:hydrolase activity"/>
    <property type="evidence" value="ECO:0007669"/>
    <property type="project" value="UniProtKB-KW"/>
</dbReference>
<feature type="domain" description="RecA family profile 1" evidence="11">
    <location>
        <begin position="107"/>
        <end position="259"/>
    </location>
</feature>
<protein>
    <submittedName>
        <fullName evidence="12">DNA repair protein RadA</fullName>
    </submittedName>
</protein>
<dbReference type="Pfam" id="PF13481">
    <property type="entry name" value="AAA_25"/>
    <property type="match status" value="1"/>
</dbReference>
<dbReference type="InterPro" id="IPR027417">
    <property type="entry name" value="P-loop_NTPase"/>
</dbReference>
<dbReference type="EMBL" id="LXWW01000219">
    <property type="protein sequence ID" value="OAO14686.1"/>
    <property type="molecule type" value="Genomic_DNA"/>
</dbReference>
<keyword evidence="5" id="KW-0378">Hydrolase</keyword>
<keyword evidence="7" id="KW-0067">ATP-binding</keyword>
<evidence type="ECO:0000256" key="10">
    <source>
        <dbReference type="ARBA" id="ARBA00023204"/>
    </source>
</evidence>
<dbReference type="PANTHER" id="PTHR32472">
    <property type="entry name" value="DNA REPAIR PROTEIN RADA"/>
    <property type="match status" value="1"/>
</dbReference>
<dbReference type="STRING" id="478820.A0A196SEE3"/>
<dbReference type="Pfam" id="PF13541">
    <property type="entry name" value="ChlI"/>
    <property type="match status" value="1"/>
</dbReference>
<dbReference type="GO" id="GO:0000725">
    <property type="term" value="P:recombinational repair"/>
    <property type="evidence" value="ECO:0007669"/>
    <property type="project" value="TreeGrafter"/>
</dbReference>
<keyword evidence="9" id="KW-0238">DNA-binding</keyword>
<keyword evidence="1" id="KW-0479">Metal-binding</keyword>
<evidence type="ECO:0000256" key="1">
    <source>
        <dbReference type="ARBA" id="ARBA00022723"/>
    </source>
</evidence>
<dbReference type="GO" id="GO:0140664">
    <property type="term" value="F:ATP-dependent DNA damage sensor activity"/>
    <property type="evidence" value="ECO:0007669"/>
    <property type="project" value="InterPro"/>
</dbReference>
<keyword evidence="8" id="KW-0346">Stress response</keyword>
<sequence>MIARTAWRRLCAWKPKASSYCLPSLSLVLPTQPMSRRLFSSDHSFGYRCSKCGKEYTKWQGQCHACNAWNTIEQNSAPSVSAPSKAYSSSSVKVVKPSKLRDINPVAHSRYKLSGAELNRVFGGGIVPGSLTLVGGEPGIGKSSLLLKVSSDICKCDSRSVLYISGEESEDQVKLRCDRLGIRDANLLLLHETNLDAILKLVYTNPSLYSCIVIDSIQMVEMQDIPSAPGSVTQVRICTSRLQELAKSLNITVFVTGHVTKNGDLAGPRTLEHIVDTVLYMEGDPINQTRILRSVKNRFGSTPEIGVFDMKDQGLIEKKDLYSCFLTSVPKDQPLSQHPLLSEGSSVGIIANGSRAIPVEFQSLLSKMNSQYRPPQCRCLGYSFDRLLLLVAMLKSRVKMNLSSYDVYLNIVGGLHVNEAASDLPVVMSLLSSLKSESLPSTMCFIGEIGLSGELRPIQQIENRLKTAASLGFQQCFIPVIEGISLPDHYGCMEVLQRKRIHDVIDDVFES</sequence>
<dbReference type="InterPro" id="IPR014721">
    <property type="entry name" value="Ribsml_uS5_D2-typ_fold_subgr"/>
</dbReference>
<dbReference type="PRINTS" id="PR01874">
    <property type="entry name" value="DNAREPAIRADA"/>
</dbReference>
<keyword evidence="10" id="KW-0234">DNA repair</keyword>
<dbReference type="Proteomes" id="UP000078348">
    <property type="component" value="Unassembled WGS sequence"/>
</dbReference>
<evidence type="ECO:0000256" key="5">
    <source>
        <dbReference type="ARBA" id="ARBA00022801"/>
    </source>
</evidence>
<dbReference type="GO" id="GO:0003684">
    <property type="term" value="F:damaged DNA binding"/>
    <property type="evidence" value="ECO:0007669"/>
    <property type="project" value="InterPro"/>
</dbReference>
<proteinExistence type="predicted"/>
<evidence type="ECO:0000256" key="3">
    <source>
        <dbReference type="ARBA" id="ARBA00022763"/>
    </source>
</evidence>
<accession>A0A196SEE3</accession>
<dbReference type="InterPro" id="IPR020568">
    <property type="entry name" value="Ribosomal_Su5_D2-typ_SF"/>
</dbReference>
<evidence type="ECO:0000256" key="2">
    <source>
        <dbReference type="ARBA" id="ARBA00022741"/>
    </source>
</evidence>
<evidence type="ECO:0000256" key="8">
    <source>
        <dbReference type="ARBA" id="ARBA00023016"/>
    </source>
</evidence>
<evidence type="ECO:0000256" key="7">
    <source>
        <dbReference type="ARBA" id="ARBA00022840"/>
    </source>
</evidence>
<dbReference type="InterPro" id="IPR003593">
    <property type="entry name" value="AAA+_ATPase"/>
</dbReference>
<dbReference type="OrthoDB" id="41505at2759"/>
<evidence type="ECO:0000313" key="13">
    <source>
        <dbReference type="Proteomes" id="UP000078348"/>
    </source>
</evidence>
<evidence type="ECO:0000256" key="6">
    <source>
        <dbReference type="ARBA" id="ARBA00022833"/>
    </source>
</evidence>
<evidence type="ECO:0000256" key="4">
    <source>
        <dbReference type="ARBA" id="ARBA00022771"/>
    </source>
</evidence>
<dbReference type="FunFam" id="3.40.50.300:FF:000050">
    <property type="entry name" value="DNA repair protein RadA"/>
    <property type="match status" value="1"/>
</dbReference>
<dbReference type="SMART" id="SM00382">
    <property type="entry name" value="AAA"/>
    <property type="match status" value="1"/>
</dbReference>
<dbReference type="SUPFAM" id="SSF54211">
    <property type="entry name" value="Ribosomal protein S5 domain 2-like"/>
    <property type="match status" value="1"/>
</dbReference>
<comment type="caution">
    <text evidence="12">The sequence shown here is derived from an EMBL/GenBank/DDBJ whole genome shotgun (WGS) entry which is preliminary data.</text>
</comment>
<dbReference type="PANTHER" id="PTHR32472:SF10">
    <property type="entry name" value="DNA REPAIR PROTEIN RADA-LIKE PROTEIN"/>
    <property type="match status" value="1"/>
</dbReference>
<dbReference type="InterPro" id="IPR004504">
    <property type="entry name" value="DNA_repair_RadA"/>
</dbReference>
<dbReference type="InterPro" id="IPR041166">
    <property type="entry name" value="Rubredoxin_2"/>
</dbReference>
<dbReference type="PROSITE" id="PS50162">
    <property type="entry name" value="RECA_2"/>
    <property type="match status" value="1"/>
</dbReference>
<dbReference type="Gene3D" id="3.30.230.10">
    <property type="match status" value="1"/>
</dbReference>
<keyword evidence="6" id="KW-0862">Zinc</keyword>
<keyword evidence="3" id="KW-0227">DNA damage</keyword>
<dbReference type="InterPro" id="IPR020588">
    <property type="entry name" value="RecA_ATP-bd"/>
</dbReference>
<dbReference type="GO" id="GO:0008270">
    <property type="term" value="F:zinc ion binding"/>
    <property type="evidence" value="ECO:0007669"/>
    <property type="project" value="UniProtKB-KW"/>
</dbReference>